<name>A0A397NIZ8_ECTOL</name>
<organism evidence="2 3">
    <name type="scientific">Ectopseudomonas oleovorans</name>
    <name type="common">Pseudomonas oleovorans</name>
    <dbReference type="NCBI Taxonomy" id="301"/>
    <lineage>
        <taxon>Bacteria</taxon>
        <taxon>Pseudomonadati</taxon>
        <taxon>Pseudomonadota</taxon>
        <taxon>Gammaproteobacteria</taxon>
        <taxon>Pseudomonadales</taxon>
        <taxon>Pseudomonadaceae</taxon>
        <taxon>Ectopseudomonas</taxon>
    </lineage>
</organism>
<evidence type="ECO:0000313" key="2">
    <source>
        <dbReference type="EMBL" id="RIA34655.1"/>
    </source>
</evidence>
<proteinExistence type="predicted"/>
<dbReference type="Proteomes" id="UP000265836">
    <property type="component" value="Unassembled WGS sequence"/>
</dbReference>
<comment type="caution">
    <text evidence="2">The sequence shown here is derived from an EMBL/GenBank/DDBJ whole genome shotgun (WGS) entry which is preliminary data.</text>
</comment>
<dbReference type="RefSeq" id="WP_137010760.1">
    <property type="nucleotide sequence ID" value="NZ_QXDA01000002.1"/>
</dbReference>
<feature type="signal peptide" evidence="1">
    <location>
        <begin position="1"/>
        <end position="20"/>
    </location>
</feature>
<protein>
    <submittedName>
        <fullName evidence="2">Uncharacterized protein</fullName>
    </submittedName>
</protein>
<feature type="chain" id="PRO_5017419387" evidence="1">
    <location>
        <begin position="21"/>
        <end position="92"/>
    </location>
</feature>
<dbReference type="AlphaFoldDB" id="A0A397NIZ8"/>
<evidence type="ECO:0000313" key="3">
    <source>
        <dbReference type="Proteomes" id="UP000265836"/>
    </source>
</evidence>
<reference evidence="2 3" key="1">
    <citation type="submission" date="2018-08" db="EMBL/GenBank/DDBJ databases">
        <title>Genome sequencing of rice bacterial endophytes.</title>
        <authorList>
            <person name="Venturi V."/>
        </authorList>
    </citation>
    <scope>NUCLEOTIDE SEQUENCE [LARGE SCALE GENOMIC DNA]</scope>
    <source>
        <strain evidence="2 3">E1205</strain>
    </source>
</reference>
<evidence type="ECO:0000256" key="1">
    <source>
        <dbReference type="SAM" id="SignalP"/>
    </source>
</evidence>
<sequence length="92" mass="9600">MRLSALFGAALLVATSTGNATEREIKSVQASDENRAVACSNAGKQLQNNVSVLTGVQKLVSLGNCDCSKDPDGPVSEGRWVCVVNGTFEGTR</sequence>
<keyword evidence="1" id="KW-0732">Signal</keyword>
<accession>A0A397NIZ8</accession>
<gene>
    <name evidence="2" type="ORF">DFO61_1309</name>
</gene>
<dbReference type="EMBL" id="QXDA01000002">
    <property type="protein sequence ID" value="RIA34655.1"/>
    <property type="molecule type" value="Genomic_DNA"/>
</dbReference>